<dbReference type="AlphaFoldDB" id="A0A0B0MGT0"/>
<gene>
    <name evidence="1" type="ORF">F383_38722</name>
</gene>
<accession>A0A0B0MGT0</accession>
<organism evidence="1 2">
    <name type="scientific">Gossypium arboreum</name>
    <name type="common">Tree cotton</name>
    <name type="synonym">Gossypium nanking</name>
    <dbReference type="NCBI Taxonomy" id="29729"/>
    <lineage>
        <taxon>Eukaryota</taxon>
        <taxon>Viridiplantae</taxon>
        <taxon>Streptophyta</taxon>
        <taxon>Embryophyta</taxon>
        <taxon>Tracheophyta</taxon>
        <taxon>Spermatophyta</taxon>
        <taxon>Magnoliopsida</taxon>
        <taxon>eudicotyledons</taxon>
        <taxon>Gunneridae</taxon>
        <taxon>Pentapetalae</taxon>
        <taxon>rosids</taxon>
        <taxon>malvids</taxon>
        <taxon>Malvales</taxon>
        <taxon>Malvaceae</taxon>
        <taxon>Malvoideae</taxon>
        <taxon>Gossypium</taxon>
    </lineage>
</organism>
<proteinExistence type="predicted"/>
<sequence length="32" mass="3488">MADKCILGDGCEILLIDSSMKISFNLCIRDGI</sequence>
<comment type="caution">
    <text evidence="1">The sequence shown here is derived from an EMBL/GenBank/DDBJ whole genome shotgun (WGS) entry which is preliminary data.</text>
</comment>
<protein>
    <submittedName>
        <fullName evidence="1">Uncharacterized protein</fullName>
    </submittedName>
</protein>
<dbReference type="Proteomes" id="UP000032142">
    <property type="component" value="Unassembled WGS sequence"/>
</dbReference>
<evidence type="ECO:0000313" key="1">
    <source>
        <dbReference type="EMBL" id="KHF99994.1"/>
    </source>
</evidence>
<keyword evidence="2" id="KW-1185">Reference proteome</keyword>
<evidence type="ECO:0000313" key="2">
    <source>
        <dbReference type="Proteomes" id="UP000032142"/>
    </source>
</evidence>
<name>A0A0B0MGT0_GOSAR</name>
<reference evidence="2" key="1">
    <citation type="submission" date="2014-09" db="EMBL/GenBank/DDBJ databases">
        <authorList>
            <person name="Mudge J."/>
            <person name="Ramaraj T."/>
            <person name="Lindquist I.E."/>
            <person name="Bharti A.K."/>
            <person name="Sundararajan A."/>
            <person name="Cameron C.T."/>
            <person name="Woodward J.E."/>
            <person name="May G.D."/>
            <person name="Brubaker C."/>
            <person name="Broadhvest J."/>
            <person name="Wilkins T.A."/>
        </authorList>
    </citation>
    <scope>NUCLEOTIDE SEQUENCE</scope>
    <source>
        <strain evidence="2">cv. AKA8401</strain>
    </source>
</reference>
<dbReference type="EMBL" id="JRRC01106811">
    <property type="protein sequence ID" value="KHF99994.1"/>
    <property type="molecule type" value="Genomic_DNA"/>
</dbReference>